<gene>
    <name evidence="12" type="primary">hyal3</name>
</gene>
<evidence type="ECO:0000256" key="2">
    <source>
        <dbReference type="ARBA" id="ARBA00008871"/>
    </source>
</evidence>
<feature type="chain" id="PRO_5026702276" description="Hyaluronidase" evidence="10">
    <location>
        <begin position="22"/>
        <end position="431"/>
    </location>
</feature>
<evidence type="ECO:0000313" key="12">
    <source>
        <dbReference type="RefSeq" id="XP_030641029.1"/>
    </source>
</evidence>
<dbReference type="GO" id="GO:0004415">
    <property type="term" value="F:hyalurononglucosaminidase activity"/>
    <property type="evidence" value="ECO:0007669"/>
    <property type="project" value="UniProtKB-UniRule"/>
</dbReference>
<dbReference type="RefSeq" id="XP_030641029.1">
    <property type="nucleotide sequence ID" value="XM_030785169.1"/>
</dbReference>
<name>A0A6J2W9L4_CHACN</name>
<evidence type="ECO:0000256" key="9">
    <source>
        <dbReference type="RuleBase" id="RU610713"/>
    </source>
</evidence>
<feature type="active site" description="Proton donor" evidence="7">
    <location>
        <position position="145"/>
    </location>
</feature>
<comment type="similarity">
    <text evidence="2 6 9">Belongs to the glycosyl hydrolase 56 family.</text>
</comment>
<evidence type="ECO:0000256" key="4">
    <source>
        <dbReference type="ARBA" id="ARBA00023157"/>
    </source>
</evidence>
<organism evidence="11 12">
    <name type="scientific">Chanos chanos</name>
    <name type="common">Milkfish</name>
    <name type="synonym">Mugil chanos</name>
    <dbReference type="NCBI Taxonomy" id="29144"/>
    <lineage>
        <taxon>Eukaryota</taxon>
        <taxon>Metazoa</taxon>
        <taxon>Chordata</taxon>
        <taxon>Craniata</taxon>
        <taxon>Vertebrata</taxon>
        <taxon>Euteleostomi</taxon>
        <taxon>Actinopterygii</taxon>
        <taxon>Neopterygii</taxon>
        <taxon>Teleostei</taxon>
        <taxon>Ostariophysi</taxon>
        <taxon>Gonorynchiformes</taxon>
        <taxon>Chanidae</taxon>
        <taxon>Chanos</taxon>
    </lineage>
</organism>
<dbReference type="InterPro" id="IPR018155">
    <property type="entry name" value="Hyaluronidase"/>
</dbReference>
<feature type="disulfide bond" evidence="8">
    <location>
        <begin position="221"/>
        <end position="236"/>
    </location>
</feature>
<feature type="signal peptide" evidence="10">
    <location>
        <begin position="1"/>
        <end position="21"/>
    </location>
</feature>
<dbReference type="GO" id="GO:0005975">
    <property type="term" value="P:carbohydrate metabolic process"/>
    <property type="evidence" value="ECO:0007669"/>
    <property type="project" value="UniProtKB-UniRule"/>
</dbReference>
<evidence type="ECO:0000256" key="7">
    <source>
        <dbReference type="PIRSR" id="PIRSR038193-1"/>
    </source>
</evidence>
<dbReference type="GeneID" id="115821343"/>
<dbReference type="Pfam" id="PF01630">
    <property type="entry name" value="Glyco_hydro_56"/>
    <property type="match status" value="1"/>
</dbReference>
<dbReference type="EC" id="3.2.1.35" evidence="9"/>
<keyword evidence="4 8" id="KW-1015">Disulfide bond</keyword>
<accession>A0A6J2W9L4</accession>
<evidence type="ECO:0000256" key="10">
    <source>
        <dbReference type="SAM" id="SignalP"/>
    </source>
</evidence>
<dbReference type="PANTHER" id="PTHR11769:SF19">
    <property type="entry name" value="HYALURONIDASE-3"/>
    <property type="match status" value="1"/>
</dbReference>
<protein>
    <recommendedName>
        <fullName evidence="9">Hyaluronidase</fullName>
        <ecNumber evidence="9">3.2.1.35</ecNumber>
    </recommendedName>
</protein>
<dbReference type="PANTHER" id="PTHR11769">
    <property type="entry name" value="HYALURONIDASE"/>
    <property type="match status" value="1"/>
</dbReference>
<evidence type="ECO:0000256" key="8">
    <source>
        <dbReference type="PIRSR" id="PIRSR038193-3"/>
    </source>
</evidence>
<sequence>MPKRFSSHLYCLFLFFSSSLTLDDLFLNHTDLDKAARTGSVPKKHAFSVVWNMPTARCMKRYGVHLPLSQYSIIHNRKQKFLGQNMSIFYQRRLGLYPYITRDGASVNGGLPQLGDLKKHLQLAEKQIRTLLGGNFRGLAVVDWEAWRPIWGRNFGAKQVYQTLSEDLVWQNHPEWSLEKVKSVARAEFEQEARSFMSETLRLGVRLHPSGLWGYYGFPGCYNNNGQTKRTYTGQCHPGTEQRNDRLAWLWQQSTALFPSIYVHRRLAGHNNARLMVRHRVLEALRVASQHALGSQALPVLPYTRLAFTHTLQFLNQTDLENTLGECAALGTQGVVFWGSLSFARSKHQCILLREYITSVLGLYVDSLRRGVQRCSESVCHGNGRCARRDPLSDHMIPLVDPGSKPVHELRSAFRCVCFKHWSGEWCDQTL</sequence>
<comment type="catalytic activity">
    <reaction evidence="1 9">
        <text>Random hydrolysis of (1-&gt;4)-linkages between N-acetyl-beta-D-glucosamine and D-glucuronate residues in hyaluronate.</text>
        <dbReference type="EC" id="3.2.1.35"/>
    </reaction>
</comment>
<dbReference type="PRINTS" id="PR00846">
    <property type="entry name" value="GLHYDRLASE56"/>
</dbReference>
<dbReference type="Proteomes" id="UP000504632">
    <property type="component" value="Chromosome 9"/>
</dbReference>
<evidence type="ECO:0000256" key="6">
    <source>
        <dbReference type="PIRNR" id="PIRNR038193"/>
    </source>
</evidence>
<keyword evidence="5 9" id="KW-0326">Glycosidase</keyword>
<dbReference type="GO" id="GO:0001669">
    <property type="term" value="C:acrosomal vesicle"/>
    <property type="evidence" value="ECO:0007669"/>
    <property type="project" value="TreeGrafter"/>
</dbReference>
<dbReference type="Gene3D" id="3.20.20.70">
    <property type="entry name" value="Aldolase class I"/>
    <property type="match status" value="1"/>
</dbReference>
<keyword evidence="11" id="KW-1185">Reference proteome</keyword>
<feature type="disulfide bond" evidence="8">
    <location>
        <begin position="418"/>
        <end position="427"/>
    </location>
</feature>
<evidence type="ECO:0000256" key="3">
    <source>
        <dbReference type="ARBA" id="ARBA00022801"/>
    </source>
</evidence>
<reference evidence="12" key="1">
    <citation type="submission" date="2025-08" db="UniProtKB">
        <authorList>
            <consortium name="RefSeq"/>
        </authorList>
    </citation>
    <scope>IDENTIFICATION</scope>
</reference>
<dbReference type="InParanoid" id="A0A6J2W9L4"/>
<dbReference type="InterPro" id="IPR017853">
    <property type="entry name" value="GH"/>
</dbReference>
<keyword evidence="10" id="KW-0732">Signal</keyword>
<dbReference type="GO" id="GO:0030214">
    <property type="term" value="P:hyaluronan catabolic process"/>
    <property type="evidence" value="ECO:0007669"/>
    <property type="project" value="TreeGrafter"/>
</dbReference>
<evidence type="ECO:0000256" key="1">
    <source>
        <dbReference type="ARBA" id="ARBA00000251"/>
    </source>
</evidence>
<evidence type="ECO:0000256" key="5">
    <source>
        <dbReference type="ARBA" id="ARBA00023295"/>
    </source>
</evidence>
<dbReference type="AlphaFoldDB" id="A0A6J2W9L4"/>
<dbReference type="SUPFAM" id="SSF51445">
    <property type="entry name" value="(Trans)glycosidases"/>
    <property type="match status" value="1"/>
</dbReference>
<proteinExistence type="inferred from homology"/>
<dbReference type="FunFam" id="3.20.20.70:FF:000065">
    <property type="entry name" value="Hyaluronidase"/>
    <property type="match status" value="1"/>
</dbReference>
<keyword evidence="3 9" id="KW-0378">Hydrolase</keyword>
<dbReference type="PIRSF" id="PIRSF038193">
    <property type="entry name" value="Hyaluronidase"/>
    <property type="match status" value="1"/>
</dbReference>
<feature type="disulfide bond" evidence="8">
    <location>
        <begin position="380"/>
        <end position="416"/>
    </location>
</feature>
<feature type="disulfide bond" evidence="8">
    <location>
        <begin position="375"/>
        <end position="386"/>
    </location>
</feature>
<dbReference type="OrthoDB" id="5796153at2759"/>
<dbReference type="CTD" id="8372"/>
<feature type="disulfide bond" evidence="8">
    <location>
        <begin position="58"/>
        <end position="350"/>
    </location>
</feature>
<dbReference type="InterPro" id="IPR013785">
    <property type="entry name" value="Aldolase_TIM"/>
</dbReference>
<evidence type="ECO:0000313" key="11">
    <source>
        <dbReference type="Proteomes" id="UP000504632"/>
    </source>
</evidence>